<dbReference type="OrthoDB" id="9813458at2"/>
<name>A0A5E4PDM5_9COXI</name>
<evidence type="ECO:0000256" key="3">
    <source>
        <dbReference type="ARBA" id="ARBA00022448"/>
    </source>
</evidence>
<dbReference type="Proteomes" id="UP000324194">
    <property type="component" value="Chromosome 1"/>
</dbReference>
<keyword evidence="6" id="KW-0472">Membrane</keyword>
<dbReference type="GO" id="GO:0009279">
    <property type="term" value="C:cell outer membrane"/>
    <property type="evidence" value="ECO:0007669"/>
    <property type="project" value="UniProtKB-SubCell"/>
</dbReference>
<dbReference type="PANTHER" id="PTHR30026:SF20">
    <property type="entry name" value="OUTER MEMBRANE PROTEIN TOLC"/>
    <property type="match status" value="1"/>
</dbReference>
<keyword evidence="4" id="KW-1134">Transmembrane beta strand</keyword>
<evidence type="ECO:0000256" key="5">
    <source>
        <dbReference type="ARBA" id="ARBA00022692"/>
    </source>
</evidence>
<reference evidence="9 10" key="1">
    <citation type="submission" date="2019-08" db="EMBL/GenBank/DDBJ databases">
        <authorList>
            <person name="Guy L."/>
        </authorList>
    </citation>
    <scope>NUCLEOTIDE SEQUENCE [LARGE SCALE GENOMIC DNA]</scope>
    <source>
        <strain evidence="9 10">SGT-108</strain>
    </source>
</reference>
<dbReference type="Pfam" id="PF02321">
    <property type="entry name" value="OEP"/>
    <property type="match status" value="2"/>
</dbReference>
<protein>
    <submittedName>
        <fullName evidence="9">Outer membrane protein TolC</fullName>
    </submittedName>
</protein>
<dbReference type="RefSeq" id="WP_148337996.1">
    <property type="nucleotide sequence ID" value="NZ_LR699119.1"/>
</dbReference>
<gene>
    <name evidence="9" type="primary">tolC</name>
    <name evidence="9" type="ORF">AQUSIP_03240</name>
</gene>
<keyword evidence="5" id="KW-0812">Transmembrane</keyword>
<dbReference type="KEGG" id="asip:AQUSIP_03240"/>
<comment type="similarity">
    <text evidence="2">Belongs to the outer membrane factor (OMF) (TC 1.B.17) family.</text>
</comment>
<evidence type="ECO:0000313" key="10">
    <source>
        <dbReference type="Proteomes" id="UP000324194"/>
    </source>
</evidence>
<dbReference type="SUPFAM" id="SSF56954">
    <property type="entry name" value="Outer membrane efflux proteins (OEP)"/>
    <property type="match status" value="1"/>
</dbReference>
<evidence type="ECO:0000256" key="6">
    <source>
        <dbReference type="ARBA" id="ARBA00023136"/>
    </source>
</evidence>
<keyword evidence="10" id="KW-1185">Reference proteome</keyword>
<dbReference type="PANTHER" id="PTHR30026">
    <property type="entry name" value="OUTER MEMBRANE PROTEIN TOLC"/>
    <property type="match status" value="1"/>
</dbReference>
<evidence type="ECO:0000256" key="8">
    <source>
        <dbReference type="SAM" id="SignalP"/>
    </source>
</evidence>
<keyword evidence="7" id="KW-0998">Cell outer membrane</keyword>
<evidence type="ECO:0000313" key="9">
    <source>
        <dbReference type="EMBL" id="VVC75049.1"/>
    </source>
</evidence>
<accession>A0A5E4PDM5</accession>
<dbReference type="NCBIfam" id="TIGR01844">
    <property type="entry name" value="type_I_sec_TolC"/>
    <property type="match status" value="1"/>
</dbReference>
<dbReference type="GO" id="GO:0015288">
    <property type="term" value="F:porin activity"/>
    <property type="evidence" value="ECO:0007669"/>
    <property type="project" value="TreeGrafter"/>
</dbReference>
<sequence>MKKKFLSVFILICWQSFAQAANLLEVYEQAQTSDPVFLQAVAQRLSTREGVPISAAALLPNIAFTASPSADKVGYSGSNFDPVVDNSGSYVNPRNLTQRNFSMSLSLTQTIFNYAQFSAVAQQVSLAKGADATLNAALQNLMIRVASAYFAILKDEDNLSYAEASKLAYAEQLDQVRQQYKVGLKTITDVYTAQASYDSAVATYIAAETTLSNDRENLRVITGVYYPHLSSLSDEFPLVSPQPRNVETWVKKAVAQNWSIKSGQYNVSAAREQIRQQYSGHLPTINVQTTFSKEVSDNINNYSSFTERNGPGTTSDRGIALNVNVPIFSGGGVVAQTNQASYNYQVAQQQLEQTIRSTINTTRQSYLSIVAGISQIKADKEAIQSTISSLEGLEASYRVGTETLVDVLNQQQKVFQAQTQYATDRYAFVNNILALKQAAGTLSFDDLRAINAWLIDKKRKTLRRMSVKSLSTTRHNKTLHMTKQ</sequence>
<feature type="signal peptide" evidence="8">
    <location>
        <begin position="1"/>
        <end position="20"/>
    </location>
</feature>
<organism evidence="9 10">
    <name type="scientific">Aquicella siphonis</name>
    <dbReference type="NCBI Taxonomy" id="254247"/>
    <lineage>
        <taxon>Bacteria</taxon>
        <taxon>Pseudomonadati</taxon>
        <taxon>Pseudomonadota</taxon>
        <taxon>Gammaproteobacteria</taxon>
        <taxon>Legionellales</taxon>
        <taxon>Coxiellaceae</taxon>
        <taxon>Aquicella</taxon>
    </lineage>
</organism>
<proteinExistence type="inferred from homology"/>
<feature type="chain" id="PRO_5023148398" evidence="8">
    <location>
        <begin position="21"/>
        <end position="484"/>
    </location>
</feature>
<keyword evidence="8" id="KW-0732">Signal</keyword>
<evidence type="ECO:0000256" key="4">
    <source>
        <dbReference type="ARBA" id="ARBA00022452"/>
    </source>
</evidence>
<dbReference type="Gene3D" id="1.20.1600.10">
    <property type="entry name" value="Outer membrane efflux proteins (OEP)"/>
    <property type="match status" value="1"/>
</dbReference>
<evidence type="ECO:0000256" key="2">
    <source>
        <dbReference type="ARBA" id="ARBA00007613"/>
    </source>
</evidence>
<dbReference type="InterPro" id="IPR003423">
    <property type="entry name" value="OMP_efflux"/>
</dbReference>
<dbReference type="GO" id="GO:0015562">
    <property type="term" value="F:efflux transmembrane transporter activity"/>
    <property type="evidence" value="ECO:0007669"/>
    <property type="project" value="InterPro"/>
</dbReference>
<keyword evidence="3" id="KW-0813">Transport</keyword>
<dbReference type="GO" id="GO:1990281">
    <property type="term" value="C:efflux pump complex"/>
    <property type="evidence" value="ECO:0007669"/>
    <property type="project" value="TreeGrafter"/>
</dbReference>
<dbReference type="AlphaFoldDB" id="A0A5E4PDM5"/>
<dbReference type="InterPro" id="IPR010130">
    <property type="entry name" value="T1SS_OMP_TolC"/>
</dbReference>
<dbReference type="EMBL" id="LR699119">
    <property type="protein sequence ID" value="VVC75049.1"/>
    <property type="molecule type" value="Genomic_DNA"/>
</dbReference>
<comment type="subcellular location">
    <subcellularLocation>
        <location evidence="1">Cell outer membrane</location>
    </subcellularLocation>
</comment>
<evidence type="ECO:0000256" key="1">
    <source>
        <dbReference type="ARBA" id="ARBA00004442"/>
    </source>
</evidence>
<evidence type="ECO:0000256" key="7">
    <source>
        <dbReference type="ARBA" id="ARBA00023237"/>
    </source>
</evidence>
<dbReference type="InterPro" id="IPR051906">
    <property type="entry name" value="TolC-like"/>
</dbReference>